<feature type="binding site" evidence="7">
    <location>
        <position position="271"/>
    </location>
    <ligand>
        <name>4-imidazolone-5-propanoate</name>
        <dbReference type="ChEBI" id="CHEBI:77893"/>
    </ligand>
</feature>
<sequence length="434" mass="47266">MNLILSFLTEIGYKLMYIHLEVGMNKELLNCERVWLNVTPATLRPDLADYGLLEPHALGVHEGKIHALVPMQDLKGPYPAHWQDMKGKLATPGLIDCHTHLIFAGSRAEEFELRQQGVPYAEIARKGGGIISTVRATREASEEQLFTLAAARIKSLIREGVTTVEIKSGYGLTLEDELKMLRVARRLGEALPIRVKTTLLAAHAVPPEYRDDPDSWVETICQEIIPAAAEAGLADAVDVFCEHIGFSLAQTEQVYLAADQYGLPVKGHMEQLSNLGGSALAANFGALSVDHLEHLDQDGIQALAHRGVVATLLPTAFYFLKETKLPPIAALRKAHVPMAVSSDINPGTAPIVSLRMAMNMACTLFGLTPVEAMVGVTRNAARALGEQERLGQLRVGMLADFLVWNCAHPAELSYLIGVDQLVSRVVNGEETLHG</sequence>
<keyword evidence="6 7" id="KW-0408">Iron</keyword>
<evidence type="ECO:0000259" key="8">
    <source>
        <dbReference type="Pfam" id="PF01979"/>
    </source>
</evidence>
<feature type="binding site" evidence="7">
    <location>
        <position position="98"/>
    </location>
    <ligand>
        <name>Zn(2+)</name>
        <dbReference type="ChEBI" id="CHEBI:29105"/>
    </ligand>
</feature>
<dbReference type="SUPFAM" id="SSF51556">
    <property type="entry name" value="Metallo-dependent hydrolases"/>
    <property type="match status" value="1"/>
</dbReference>
<dbReference type="InterPro" id="IPR006680">
    <property type="entry name" value="Amidohydro-rel"/>
</dbReference>
<evidence type="ECO:0000256" key="6">
    <source>
        <dbReference type="ARBA" id="ARBA00023004"/>
    </source>
</evidence>
<comment type="pathway">
    <text evidence="7">Amino-acid degradation; L-histidine degradation into L-glutamate; N-formimidoyl-L-glutamate from L-histidine: step 3/3.</text>
</comment>
<dbReference type="GO" id="GO:0050480">
    <property type="term" value="F:imidazolonepropionase activity"/>
    <property type="evidence" value="ECO:0007669"/>
    <property type="project" value="UniProtKB-UniRule"/>
</dbReference>
<dbReference type="InterPro" id="IPR005920">
    <property type="entry name" value="HutI"/>
</dbReference>
<evidence type="ECO:0000256" key="2">
    <source>
        <dbReference type="ARBA" id="ARBA00022723"/>
    </source>
</evidence>
<dbReference type="EC" id="3.5.2.7" evidence="1 7"/>
<feature type="binding site" evidence="7">
    <location>
        <position position="268"/>
    </location>
    <ligand>
        <name>Zn(2+)</name>
        <dbReference type="ChEBI" id="CHEBI:29105"/>
    </ligand>
</feature>
<comment type="similarity">
    <text evidence="7">Belongs to the metallo-dependent hydrolases superfamily. HutI family.</text>
</comment>
<dbReference type="AlphaFoldDB" id="A0A3L0W2W8"/>
<dbReference type="SUPFAM" id="SSF51338">
    <property type="entry name" value="Composite domain of metallo-dependent hydrolases"/>
    <property type="match status" value="1"/>
</dbReference>
<dbReference type="Pfam" id="PF01979">
    <property type="entry name" value="Amidohydro_1"/>
    <property type="match status" value="1"/>
</dbReference>
<accession>A0A3L0W2W8</accession>
<feature type="binding site" evidence="7">
    <location>
        <position position="345"/>
    </location>
    <ligand>
        <name>N-formimidoyl-L-glutamate</name>
        <dbReference type="ChEBI" id="CHEBI:58928"/>
    </ligand>
</feature>
<dbReference type="Gene3D" id="3.20.20.140">
    <property type="entry name" value="Metal-dependent hydrolases"/>
    <property type="match status" value="1"/>
</dbReference>
<feature type="binding site" evidence="7">
    <location>
        <position position="98"/>
    </location>
    <ligand>
        <name>Fe(3+)</name>
        <dbReference type="ChEBI" id="CHEBI:29034"/>
    </ligand>
</feature>
<evidence type="ECO:0000256" key="1">
    <source>
        <dbReference type="ARBA" id="ARBA00012864"/>
    </source>
</evidence>
<evidence type="ECO:0000256" key="7">
    <source>
        <dbReference type="HAMAP-Rule" id="MF_00372"/>
    </source>
</evidence>
<keyword evidence="3 7" id="KW-0378">Hydrolase</keyword>
<dbReference type="PANTHER" id="PTHR42752">
    <property type="entry name" value="IMIDAZOLONEPROPIONASE"/>
    <property type="match status" value="1"/>
</dbReference>
<feature type="binding site" evidence="7">
    <location>
        <position position="343"/>
    </location>
    <ligand>
        <name>Fe(3+)</name>
        <dbReference type="ChEBI" id="CHEBI:29034"/>
    </ligand>
</feature>
<dbReference type="EMBL" id="RNRV01000030">
    <property type="protein sequence ID" value="MHO05814.1"/>
    <property type="molecule type" value="Genomic_DNA"/>
</dbReference>
<keyword evidence="7" id="KW-0963">Cytoplasm</keyword>
<feature type="binding site" evidence="7">
    <location>
        <position position="203"/>
    </location>
    <ligand>
        <name>4-imidazolone-5-propanoate</name>
        <dbReference type="ChEBI" id="CHEBI:77893"/>
    </ligand>
</feature>
<feature type="binding site" evidence="7">
    <location>
        <position position="268"/>
    </location>
    <ligand>
        <name>Fe(3+)</name>
        <dbReference type="ChEBI" id="CHEBI:29034"/>
    </ligand>
</feature>
<feature type="binding site" evidence="7">
    <location>
        <position position="170"/>
    </location>
    <ligand>
        <name>4-imidazolone-5-propanoate</name>
        <dbReference type="ChEBI" id="CHEBI:77893"/>
    </ligand>
</feature>
<dbReference type="GO" id="GO:0019556">
    <property type="term" value="P:L-histidine catabolic process to glutamate and formamide"/>
    <property type="evidence" value="ECO:0007669"/>
    <property type="project" value="UniProtKB-UniRule"/>
</dbReference>
<dbReference type="InterPro" id="IPR011059">
    <property type="entry name" value="Metal-dep_hydrolase_composite"/>
</dbReference>
<comment type="cofactor">
    <cofactor evidence="7">
        <name>Zn(2+)</name>
        <dbReference type="ChEBI" id="CHEBI:29105"/>
    </cofactor>
    <cofactor evidence="7">
        <name>Fe(3+)</name>
        <dbReference type="ChEBI" id="CHEBI:29034"/>
    </cofactor>
    <text evidence="7">Binds 1 zinc or iron ion per subunit.</text>
</comment>
<evidence type="ECO:0000313" key="9">
    <source>
        <dbReference type="EMBL" id="MHO05814.1"/>
    </source>
</evidence>
<feature type="binding site" evidence="7">
    <location>
        <position position="100"/>
    </location>
    <ligand>
        <name>Fe(3+)</name>
        <dbReference type="ChEBI" id="CHEBI:29034"/>
    </ligand>
</feature>
<feature type="domain" description="Amidohydrolase-related" evidence="8">
    <location>
        <begin position="90"/>
        <end position="408"/>
    </location>
</feature>
<dbReference type="GO" id="GO:0008270">
    <property type="term" value="F:zinc ion binding"/>
    <property type="evidence" value="ECO:0007669"/>
    <property type="project" value="UniProtKB-UniRule"/>
</dbReference>
<comment type="function">
    <text evidence="7">Catalyzes the hydrolytic cleavage of the carbon-nitrogen bond in imidazolone-5-propanoate to yield N-formimidoyl-L-glutamate. It is the third step in the universal histidine degradation pathway.</text>
</comment>
<feature type="binding site" evidence="7">
    <location>
        <position position="343"/>
    </location>
    <ligand>
        <name>Zn(2+)</name>
        <dbReference type="ChEBI" id="CHEBI:29105"/>
    </ligand>
</feature>
<keyword evidence="5 7" id="KW-0862">Zinc</keyword>
<dbReference type="NCBIfam" id="TIGR01224">
    <property type="entry name" value="hutI"/>
    <property type="match status" value="1"/>
</dbReference>
<feature type="binding site" evidence="7">
    <location>
        <position position="107"/>
    </location>
    <ligand>
        <name>4-imidazolone-5-propanoate</name>
        <dbReference type="ChEBI" id="CHEBI:77893"/>
    </ligand>
</feature>
<comment type="subcellular location">
    <subcellularLocation>
        <location evidence="7">Cytoplasm</location>
    </subcellularLocation>
</comment>
<evidence type="ECO:0000256" key="3">
    <source>
        <dbReference type="ARBA" id="ARBA00022801"/>
    </source>
</evidence>
<dbReference type="InterPro" id="IPR032466">
    <property type="entry name" value="Metal_Hydrolase"/>
</dbReference>
<dbReference type="GO" id="GO:0005737">
    <property type="term" value="C:cytoplasm"/>
    <property type="evidence" value="ECO:0007669"/>
    <property type="project" value="UniProtKB-SubCell"/>
</dbReference>
<dbReference type="GO" id="GO:0019557">
    <property type="term" value="P:L-histidine catabolic process to glutamate and formate"/>
    <property type="evidence" value="ECO:0007669"/>
    <property type="project" value="UniProtKB-UniPathway"/>
</dbReference>
<dbReference type="UniPathway" id="UPA00379">
    <property type="reaction ID" value="UER00551"/>
</dbReference>
<feature type="binding site" evidence="7">
    <location>
        <position position="170"/>
    </location>
    <ligand>
        <name>N-formimidoyl-L-glutamate</name>
        <dbReference type="ChEBI" id="CHEBI:58928"/>
    </ligand>
</feature>
<gene>
    <name evidence="7" type="primary">hutI</name>
    <name evidence="9" type="ORF">D9F05_15760</name>
</gene>
<dbReference type="PANTHER" id="PTHR42752:SF1">
    <property type="entry name" value="IMIDAZOLONEPROPIONASE-RELATED"/>
    <property type="match status" value="1"/>
</dbReference>
<feature type="binding site" evidence="7">
    <location>
        <position position="348"/>
    </location>
    <ligand>
        <name>4-imidazolone-5-propanoate</name>
        <dbReference type="ChEBI" id="CHEBI:77893"/>
    </ligand>
</feature>
<evidence type="ECO:0000256" key="4">
    <source>
        <dbReference type="ARBA" id="ARBA00022808"/>
    </source>
</evidence>
<organism evidence="9">
    <name type="scientific">Escherichia coli</name>
    <dbReference type="NCBI Taxonomy" id="562"/>
    <lineage>
        <taxon>Bacteria</taxon>
        <taxon>Pseudomonadati</taxon>
        <taxon>Pseudomonadota</taxon>
        <taxon>Gammaproteobacteria</taxon>
        <taxon>Enterobacterales</taxon>
        <taxon>Enterobacteriaceae</taxon>
        <taxon>Escherichia</taxon>
    </lineage>
</organism>
<evidence type="ECO:0000256" key="5">
    <source>
        <dbReference type="ARBA" id="ARBA00022833"/>
    </source>
</evidence>
<feature type="binding site" evidence="7">
    <location>
        <position position="347"/>
    </location>
    <ligand>
        <name>N-formimidoyl-L-glutamate</name>
        <dbReference type="ChEBI" id="CHEBI:58928"/>
    </ligand>
</feature>
<comment type="caution">
    <text evidence="9">The sequence shown here is derived from an EMBL/GenBank/DDBJ whole genome shotgun (WGS) entry which is preliminary data.</text>
</comment>
<dbReference type="Gene3D" id="2.30.40.10">
    <property type="entry name" value="Urease, subunit C, domain 1"/>
    <property type="match status" value="1"/>
</dbReference>
<reference evidence="9" key="1">
    <citation type="submission" date="2018-10" db="EMBL/GenBank/DDBJ databases">
        <authorList>
            <consortium name="NARMS: The National Antimicrobial Resistance Monitoring System"/>
        </authorList>
    </citation>
    <scope>NUCLEOTIDE SEQUENCE [LARGE SCALE GENOMIC DNA]</scope>
    <source>
        <strain evidence="9">CVM N17EC0388</strain>
    </source>
</reference>
<feature type="binding site" evidence="7">
    <location>
        <position position="100"/>
    </location>
    <ligand>
        <name>Zn(2+)</name>
        <dbReference type="ChEBI" id="CHEBI:29105"/>
    </ligand>
</feature>
<dbReference type="GO" id="GO:0005506">
    <property type="term" value="F:iron ion binding"/>
    <property type="evidence" value="ECO:0007669"/>
    <property type="project" value="UniProtKB-UniRule"/>
</dbReference>
<name>A0A3L0W2W8_ECOLX</name>
<comment type="catalytic activity">
    <reaction evidence="7">
        <text>4-imidazolone-5-propanoate + H2O = N-formimidoyl-L-glutamate</text>
        <dbReference type="Rhea" id="RHEA:23660"/>
        <dbReference type="ChEBI" id="CHEBI:15377"/>
        <dbReference type="ChEBI" id="CHEBI:58928"/>
        <dbReference type="ChEBI" id="CHEBI:77893"/>
        <dbReference type="EC" id="3.5.2.7"/>
    </reaction>
</comment>
<keyword evidence="2 7" id="KW-0479">Metal-binding</keyword>
<dbReference type="HAMAP" id="MF_00372">
    <property type="entry name" value="HutI"/>
    <property type="match status" value="1"/>
</dbReference>
<keyword evidence="4 7" id="KW-0369">Histidine metabolism</keyword>
<proteinExistence type="inferred from homology"/>
<dbReference type="FunFam" id="3.20.20.140:FF:000007">
    <property type="entry name" value="Imidazolonepropionase"/>
    <property type="match status" value="1"/>
</dbReference>
<protein>
    <recommendedName>
        <fullName evidence="1 7">Imidazolonepropionase</fullName>
        <ecNumber evidence="1 7">3.5.2.7</ecNumber>
    </recommendedName>
    <alternativeName>
        <fullName evidence="7">Imidazolone-5-propionate hydrolase</fullName>
    </alternativeName>
</protein>